<protein>
    <submittedName>
        <fullName evidence="1">Uncharacterized protein</fullName>
    </submittedName>
</protein>
<dbReference type="RefSeq" id="YP_009838346.1">
    <property type="nucleotide sequence ID" value="NC_048709.1"/>
</dbReference>
<dbReference type="GeneID" id="55608578"/>
<reference evidence="1 2" key="1">
    <citation type="submission" date="2018-05" db="EMBL/GenBank/DDBJ databases">
        <title>The genome of Vibrio coralliilyticus phage YC.</title>
        <authorList>
            <person name="Benler S."/>
        </authorList>
    </citation>
    <scope>NUCLEOTIDE SEQUENCE [LARGE SCALE GENOMIC DNA]</scope>
</reference>
<dbReference type="Proteomes" id="UP000260311">
    <property type="component" value="Segment"/>
</dbReference>
<accession>A0A384ZS86</accession>
<keyword evidence="2" id="KW-1185">Reference proteome</keyword>
<proteinExistence type="predicted"/>
<name>A0A384ZS86_9CAUD</name>
<dbReference type="KEGG" id="vg:55608578"/>
<sequence>MASSTNSGEYGWVLNTILTQAFFRGEIPTWICDIDRKRVEYVFTQHYRGLMEGKTRPNDDFHTREHIVIIDKDNGGILMKLRDWAPVGAVKGNLNRLRALRFFMEYFVAPSEFGFNRPYDDVKYVDMHYDEKDVANGVSISRIRGHYQSDLDEFKAYNVKKAETIKTIDAVAHGDPYVDEIAPWSNHAVFTVAVVLLISLWGLDKLGVWDFVARLLS</sequence>
<organism evidence="1 2">
    <name type="scientific">Vibrio phage YC</name>
    <dbReference type="NCBI Taxonomy" id="2267403"/>
    <lineage>
        <taxon>Viruses</taxon>
        <taxon>Duplodnaviria</taxon>
        <taxon>Heunggongvirae</taxon>
        <taxon>Uroviricota</taxon>
        <taxon>Caudoviricetes</taxon>
        <taxon>Pantevenvirales</taxon>
        <taxon>Ackermannviridae</taxon>
        <taxon>Campanilevirus</taxon>
        <taxon>Campanilevirus YC</taxon>
    </lineage>
</organism>
<evidence type="ECO:0000313" key="2">
    <source>
        <dbReference type="Proteomes" id="UP000260311"/>
    </source>
</evidence>
<evidence type="ECO:0000313" key="1">
    <source>
        <dbReference type="EMBL" id="AXC34500.1"/>
    </source>
</evidence>
<dbReference type="EMBL" id="MH375644">
    <property type="protein sequence ID" value="AXC34500.1"/>
    <property type="molecule type" value="Genomic_DNA"/>
</dbReference>